<organism evidence="4 5">
    <name type="scientific">Rhizoctonia solani</name>
    <dbReference type="NCBI Taxonomy" id="456999"/>
    <lineage>
        <taxon>Eukaryota</taxon>
        <taxon>Fungi</taxon>
        <taxon>Dikarya</taxon>
        <taxon>Basidiomycota</taxon>
        <taxon>Agaricomycotina</taxon>
        <taxon>Agaricomycetes</taxon>
        <taxon>Cantharellales</taxon>
        <taxon>Ceratobasidiaceae</taxon>
        <taxon>Rhizoctonia</taxon>
    </lineage>
</organism>
<feature type="compositionally biased region" description="Polar residues" evidence="1">
    <location>
        <begin position="310"/>
        <end position="330"/>
    </location>
</feature>
<dbReference type="Proteomes" id="UP000663853">
    <property type="component" value="Unassembled WGS sequence"/>
</dbReference>
<keyword evidence="2" id="KW-0732">Signal</keyword>
<dbReference type="Gene3D" id="3.40.50.880">
    <property type="match status" value="1"/>
</dbReference>
<gene>
    <name evidence="4" type="ORF">RDB_LOCUS60131</name>
</gene>
<dbReference type="PANTHER" id="PTHR40469:SF2">
    <property type="entry name" value="GALACTOSE-BINDING DOMAIN-LIKE SUPERFAMILY PROTEIN"/>
    <property type="match status" value="1"/>
</dbReference>
<feature type="chain" id="PRO_5034068887" description="ThuA-like domain-containing protein" evidence="2">
    <location>
        <begin position="19"/>
        <end position="369"/>
    </location>
</feature>
<dbReference type="InterPro" id="IPR029062">
    <property type="entry name" value="Class_I_gatase-like"/>
</dbReference>
<protein>
    <recommendedName>
        <fullName evidence="3">ThuA-like domain-containing protein</fullName>
    </recommendedName>
</protein>
<feature type="signal peptide" evidence="2">
    <location>
        <begin position="1"/>
        <end position="18"/>
    </location>
</feature>
<feature type="domain" description="ThuA-like" evidence="3">
    <location>
        <begin position="34"/>
        <end position="266"/>
    </location>
</feature>
<reference evidence="4" key="1">
    <citation type="submission" date="2021-01" db="EMBL/GenBank/DDBJ databases">
        <authorList>
            <person name="Kaushik A."/>
        </authorList>
    </citation>
    <scope>NUCLEOTIDE SEQUENCE</scope>
    <source>
        <strain evidence="4">AG6-10EEA</strain>
    </source>
</reference>
<evidence type="ECO:0000256" key="1">
    <source>
        <dbReference type="SAM" id="MobiDB-lite"/>
    </source>
</evidence>
<proteinExistence type="predicted"/>
<feature type="compositionally biased region" description="Polar residues" evidence="1">
    <location>
        <begin position="288"/>
        <end position="300"/>
    </location>
</feature>
<evidence type="ECO:0000259" key="3">
    <source>
        <dbReference type="Pfam" id="PF06283"/>
    </source>
</evidence>
<dbReference type="EMBL" id="CAJMXA010001371">
    <property type="protein sequence ID" value="CAE6459391.1"/>
    <property type="molecule type" value="Genomic_DNA"/>
</dbReference>
<dbReference type="PANTHER" id="PTHR40469">
    <property type="entry name" value="SECRETED GLYCOSYL HYDROLASE"/>
    <property type="match status" value="1"/>
</dbReference>
<comment type="caution">
    <text evidence="4">The sequence shown here is derived from an EMBL/GenBank/DDBJ whole genome shotgun (WGS) entry which is preliminary data.</text>
</comment>
<evidence type="ECO:0000313" key="5">
    <source>
        <dbReference type="Proteomes" id="UP000663853"/>
    </source>
</evidence>
<accession>A0A8H3BMT7</accession>
<evidence type="ECO:0000313" key="4">
    <source>
        <dbReference type="EMBL" id="CAE6459391.1"/>
    </source>
</evidence>
<feature type="region of interest" description="Disordered" evidence="1">
    <location>
        <begin position="285"/>
        <end position="348"/>
    </location>
</feature>
<dbReference type="AlphaFoldDB" id="A0A8H3BMT7"/>
<dbReference type="Pfam" id="PF06283">
    <property type="entry name" value="ThuA"/>
    <property type="match status" value="1"/>
</dbReference>
<sequence>MMFTPLLFALGLGGLVAAQETPVPEIYSNPLLAKVLLCSRTDGFRHDSIPTAVKELIKWGPYYNISFDATEDAAKFTVENLAQYDALLFVHTSGDIFDSTGQAAFQDYIAKGGNFAAVHAAATTYLLKPWMPWTETLGATFLNHPQRQTATFVKEMTGHPATHDQPDRWTFDEEVYSFTSNPRNLGAKLLWSVDPGSYKENSDIEAQGTPHPIAWYQDYAAGAVMKSGGPGPGIPGRSFYSSLGHNNSTWMDPIFMKHIMGGLTWTLASNTTRVAKGLYNGADPTIHTGATNNSTTTAVNPWSPVLGSDQVATNAPPSTLPPKTSSDPEPTSSSGGSGGSSSTSTSGAIMNGPGMWAVAAGLAMLGAML</sequence>
<name>A0A8H3BMT7_9AGAM</name>
<dbReference type="SUPFAM" id="SSF52317">
    <property type="entry name" value="Class I glutamine amidotransferase-like"/>
    <property type="match status" value="1"/>
</dbReference>
<evidence type="ECO:0000256" key="2">
    <source>
        <dbReference type="SAM" id="SignalP"/>
    </source>
</evidence>
<dbReference type="InterPro" id="IPR029010">
    <property type="entry name" value="ThuA-like"/>
</dbReference>